<protein>
    <recommendedName>
        <fullName evidence="3">DUF4747 domain-containing protein</fullName>
    </recommendedName>
</protein>
<proteinExistence type="predicted"/>
<sequence length="324" mass="37331">MANYKFYNIQLLPIDSKNVKEVGYEGYCRLFESLNDQIKECGKNKQKLSSIAVSMRGGMFFAPFSVSVHEYPDKDGSKKVIYGSFLKFDDVNELVDTNSGETEYRSKGNTSSKRFNLEFVFDPYAHILAIHETKGLPTRKPLILALKKILDSHAKKYFKNHNLEVEELTSADSIKDFFESPKKGYRHYEGHVTFSNSDSFDDVIEKEIIRQAEQEMKDKNVARWESNYKSFPNSLMIDLPQQAKIQIILATKYGNAEVSYMDEDGKAQRYQMEDYPVKESLKKTHKMGSREKAILIKDLIFSAINKTKMKINIIKKNKSVLGDD</sequence>
<dbReference type="AlphaFoldDB" id="A0A1C0U6R7"/>
<dbReference type="Pfam" id="PF15931">
    <property type="entry name" value="DUF4747"/>
    <property type="match status" value="1"/>
</dbReference>
<gene>
    <name evidence="1" type="ORF">Ppb6_01211</name>
</gene>
<evidence type="ECO:0008006" key="3">
    <source>
        <dbReference type="Google" id="ProtNLM"/>
    </source>
</evidence>
<dbReference type="Proteomes" id="UP000093476">
    <property type="component" value="Unassembled WGS sequence"/>
</dbReference>
<comment type="caution">
    <text evidence="1">The sequence shown here is derived from an EMBL/GenBank/DDBJ whole genome shotgun (WGS) entry which is preliminary data.</text>
</comment>
<dbReference type="RefSeq" id="WP_065822522.1">
    <property type="nucleotide sequence ID" value="NZ_CAWMQZ010000036.1"/>
</dbReference>
<evidence type="ECO:0000313" key="1">
    <source>
        <dbReference type="EMBL" id="OCQ53585.1"/>
    </source>
</evidence>
<keyword evidence="2" id="KW-1185">Reference proteome</keyword>
<name>A0A1C0U6R7_9GAMM</name>
<dbReference type="STRING" id="286156.Ppb6_01211"/>
<reference evidence="1 2" key="1">
    <citation type="submission" date="2015-12" db="EMBL/GenBank/DDBJ databases">
        <title>Genome comparisons provide insights into the role of secondary metabolites in the pathogenic phase of the Photorhabdus life cycle.</title>
        <authorList>
            <person name="Tobias N.J."/>
            <person name="Mishra B."/>
            <person name="Gupta D.K."/>
            <person name="Thines M."/>
            <person name="Stinear T.P."/>
            <person name="Bode H.B."/>
        </authorList>
    </citation>
    <scope>NUCLEOTIDE SEQUENCE [LARGE SCALE GENOMIC DNA]</scope>
    <source>
        <strain evidence="1 2">PB68.1</strain>
    </source>
</reference>
<accession>A0A1C0U6R7</accession>
<dbReference type="EMBL" id="LOMY01000036">
    <property type="protein sequence ID" value="OCQ53585.1"/>
    <property type="molecule type" value="Genomic_DNA"/>
</dbReference>
<evidence type="ECO:0000313" key="2">
    <source>
        <dbReference type="Proteomes" id="UP000093476"/>
    </source>
</evidence>
<dbReference type="InterPro" id="IPR031832">
    <property type="entry name" value="DUF4747"/>
</dbReference>
<dbReference type="PATRIC" id="fig|286156.4.peg.1368"/>
<organism evidence="1 2">
    <name type="scientific">Photorhabdus australis subsp. thailandensis</name>
    <dbReference type="NCBI Taxonomy" id="2805096"/>
    <lineage>
        <taxon>Bacteria</taxon>
        <taxon>Pseudomonadati</taxon>
        <taxon>Pseudomonadota</taxon>
        <taxon>Gammaproteobacteria</taxon>
        <taxon>Enterobacterales</taxon>
        <taxon>Morganellaceae</taxon>
        <taxon>Photorhabdus</taxon>
    </lineage>
</organism>